<evidence type="ECO:0000256" key="2">
    <source>
        <dbReference type="ARBA" id="ARBA00022723"/>
    </source>
</evidence>
<evidence type="ECO:0008006" key="6">
    <source>
        <dbReference type="Google" id="ProtNLM"/>
    </source>
</evidence>
<evidence type="ECO:0000313" key="4">
    <source>
        <dbReference type="EMBL" id="CAK9313056.1"/>
    </source>
</evidence>
<sequence length="134" mass="14334">MDKATLFGCGVPTGIGAAWKVADVDEGSTVAIFGLGIGWGKTVILGVEKDGAAFKVKSFDIINGITITGALFGGLKPISDFPMLINKFLDKELYLDELISHEVGFEDINKAFDLLLSGKSLRCLIWIHDSNPSS</sequence>
<dbReference type="InterPro" id="IPR011032">
    <property type="entry name" value="GroES-like_sf"/>
</dbReference>
<protein>
    <recommendedName>
        <fullName evidence="6">Alcohol dehydrogenase</fullName>
    </recommendedName>
</protein>
<comment type="subunit">
    <text evidence="1">Homodimer.</text>
</comment>
<evidence type="ECO:0000313" key="5">
    <source>
        <dbReference type="Proteomes" id="UP001642487"/>
    </source>
</evidence>
<dbReference type="Gene3D" id="3.90.180.10">
    <property type="entry name" value="Medium-chain alcohol dehydrogenases, catalytic domain"/>
    <property type="match status" value="2"/>
</dbReference>
<keyword evidence="3" id="KW-0862">Zinc</keyword>
<accession>A0ABP0Y1M8</accession>
<proteinExistence type="predicted"/>
<dbReference type="Proteomes" id="UP001642487">
    <property type="component" value="Chromosome 11"/>
</dbReference>
<keyword evidence="2" id="KW-0479">Metal-binding</keyword>
<dbReference type="Gene3D" id="3.40.50.720">
    <property type="entry name" value="NAD(P)-binding Rossmann-like Domain"/>
    <property type="match status" value="2"/>
</dbReference>
<dbReference type="EMBL" id="OZ021745">
    <property type="protein sequence ID" value="CAK9313056.1"/>
    <property type="molecule type" value="Genomic_DNA"/>
</dbReference>
<name>A0ABP0Y1M8_9ROSI</name>
<evidence type="ECO:0000256" key="1">
    <source>
        <dbReference type="ARBA" id="ARBA00011738"/>
    </source>
</evidence>
<dbReference type="PANTHER" id="PTHR43880:SF10">
    <property type="entry name" value="ALCOHOL DEHYDROGENASE-LIKE 2"/>
    <property type="match status" value="1"/>
</dbReference>
<keyword evidence="5" id="KW-1185">Reference proteome</keyword>
<gene>
    <name evidence="4" type="ORF">CITCOLO1_LOCUS4766</name>
</gene>
<reference evidence="4 5" key="1">
    <citation type="submission" date="2024-03" db="EMBL/GenBank/DDBJ databases">
        <authorList>
            <person name="Gkanogiannis A."/>
            <person name="Becerra Lopez-Lavalle L."/>
        </authorList>
    </citation>
    <scope>NUCLEOTIDE SEQUENCE [LARGE SCALE GENOMIC DNA]</scope>
</reference>
<organism evidence="4 5">
    <name type="scientific">Citrullus colocynthis</name>
    <name type="common">colocynth</name>
    <dbReference type="NCBI Taxonomy" id="252529"/>
    <lineage>
        <taxon>Eukaryota</taxon>
        <taxon>Viridiplantae</taxon>
        <taxon>Streptophyta</taxon>
        <taxon>Embryophyta</taxon>
        <taxon>Tracheophyta</taxon>
        <taxon>Spermatophyta</taxon>
        <taxon>Magnoliopsida</taxon>
        <taxon>eudicotyledons</taxon>
        <taxon>Gunneridae</taxon>
        <taxon>Pentapetalae</taxon>
        <taxon>rosids</taxon>
        <taxon>fabids</taxon>
        <taxon>Cucurbitales</taxon>
        <taxon>Cucurbitaceae</taxon>
        <taxon>Benincaseae</taxon>
        <taxon>Citrullus</taxon>
    </lineage>
</organism>
<dbReference type="SUPFAM" id="SSF50129">
    <property type="entry name" value="GroES-like"/>
    <property type="match status" value="1"/>
</dbReference>
<dbReference type="PANTHER" id="PTHR43880">
    <property type="entry name" value="ALCOHOL DEHYDROGENASE"/>
    <property type="match status" value="1"/>
</dbReference>
<evidence type="ECO:0000256" key="3">
    <source>
        <dbReference type="ARBA" id="ARBA00022833"/>
    </source>
</evidence>